<name>A0A1T5J3U2_9GAMM</name>
<organism evidence="2 3">
    <name type="scientific">Pseudoxanthomonas indica</name>
    <dbReference type="NCBI Taxonomy" id="428993"/>
    <lineage>
        <taxon>Bacteria</taxon>
        <taxon>Pseudomonadati</taxon>
        <taxon>Pseudomonadota</taxon>
        <taxon>Gammaproteobacteria</taxon>
        <taxon>Lysobacterales</taxon>
        <taxon>Lysobacteraceae</taxon>
        <taxon>Pseudoxanthomonas</taxon>
    </lineage>
</organism>
<dbReference type="OrthoDB" id="9784466at2"/>
<dbReference type="Pfam" id="PF12710">
    <property type="entry name" value="HAD"/>
    <property type="match status" value="1"/>
</dbReference>
<dbReference type="Proteomes" id="UP000190341">
    <property type="component" value="Unassembled WGS sequence"/>
</dbReference>
<dbReference type="Gene3D" id="3.40.50.1000">
    <property type="entry name" value="HAD superfamily/HAD-like"/>
    <property type="match status" value="1"/>
</dbReference>
<evidence type="ECO:0000313" key="2">
    <source>
        <dbReference type="EMBL" id="SKC45868.1"/>
    </source>
</evidence>
<keyword evidence="1" id="KW-0812">Transmembrane</keyword>
<evidence type="ECO:0000313" key="3">
    <source>
        <dbReference type="Proteomes" id="UP000190341"/>
    </source>
</evidence>
<accession>A0A1T5J3U2</accession>
<feature type="transmembrane region" description="Helical" evidence="1">
    <location>
        <begin position="34"/>
        <end position="52"/>
    </location>
</feature>
<dbReference type="InterPro" id="IPR023214">
    <property type="entry name" value="HAD_sf"/>
</dbReference>
<dbReference type="Gene3D" id="1.20.1440.100">
    <property type="entry name" value="SG protein - dephosphorylation function"/>
    <property type="match status" value="1"/>
</dbReference>
<dbReference type="EMBL" id="FUZV01000001">
    <property type="protein sequence ID" value="SKC45868.1"/>
    <property type="molecule type" value="Genomic_DNA"/>
</dbReference>
<dbReference type="AlphaFoldDB" id="A0A1T5J3U2"/>
<protein>
    <submittedName>
        <fullName evidence="2">Phosphoserine phosphatase</fullName>
    </submittedName>
</protein>
<reference evidence="2 3" key="1">
    <citation type="submission" date="2017-02" db="EMBL/GenBank/DDBJ databases">
        <authorList>
            <person name="Peterson S.W."/>
        </authorList>
    </citation>
    <scope>NUCLEOTIDE SEQUENCE [LARGE SCALE GENOMIC DNA]</scope>
    <source>
        <strain evidence="2 3">P15</strain>
    </source>
</reference>
<keyword evidence="1" id="KW-0472">Membrane</keyword>
<sequence length="221" mass="24779">MQQAPVVVFDFDLTLTRWDTADRFFRWLLKRDPWRFGAVMIALPVLAPMFLFKTSRKWPIRFAVWVATLGRRPDDLAALVEEHIRSLPTGADSVFLPLALERLASHLDERHRVVVATGSLEPLARALLDQAGLAHIPLVASTLRPFLGGLARDQHCFGSNKIPMLTARGFAPPWAIAYTDHRVDLPVLALSTQMYLISPTPECLARIEQALGKPATVLAWR</sequence>
<keyword evidence="3" id="KW-1185">Reference proteome</keyword>
<proteinExistence type="predicted"/>
<dbReference type="SUPFAM" id="SSF56784">
    <property type="entry name" value="HAD-like"/>
    <property type="match status" value="1"/>
</dbReference>
<keyword evidence="1" id="KW-1133">Transmembrane helix</keyword>
<evidence type="ECO:0000256" key="1">
    <source>
        <dbReference type="SAM" id="Phobius"/>
    </source>
</evidence>
<dbReference type="STRING" id="428993.SAMN06296058_0486"/>
<gene>
    <name evidence="2" type="ORF">SAMN06296058_0486</name>
</gene>
<dbReference type="InterPro" id="IPR036412">
    <property type="entry name" value="HAD-like_sf"/>
</dbReference>
<dbReference type="RefSeq" id="WP_079722882.1">
    <property type="nucleotide sequence ID" value="NZ_BMCL01000003.1"/>
</dbReference>